<reference evidence="2 3" key="1">
    <citation type="submission" date="2019-05" db="EMBL/GenBank/DDBJ databases">
        <title>The metagenome of a microbial culture collection derived from dairy environment covers the genomic content of the human microbiome.</title>
        <authorList>
            <person name="Roder T."/>
            <person name="Wuthrich D."/>
            <person name="Sattari Z."/>
            <person name="Von Ah U."/>
            <person name="Bar C."/>
            <person name="Ronchi F."/>
            <person name="Macpherson A.J."/>
            <person name="Ganal-Vonarburg S.C."/>
            <person name="Bruggmann R."/>
            <person name="Vergeres G."/>
        </authorList>
    </citation>
    <scope>NUCLEOTIDE SEQUENCE [LARGE SCALE GENOMIC DNA]</scope>
    <source>
        <strain evidence="2 3">FAM 24235</strain>
    </source>
</reference>
<dbReference type="AlphaFoldDB" id="A0A5R9C6R7"/>
<accession>A0A5R9C6R7</accession>
<proteinExistence type="predicted"/>
<dbReference type="GO" id="GO:0016787">
    <property type="term" value="F:hydrolase activity"/>
    <property type="evidence" value="ECO:0007669"/>
    <property type="project" value="UniProtKB-KW"/>
</dbReference>
<name>A0A5R9C6R7_9LACT</name>
<comment type="caution">
    <text evidence="2">The sequence shown here is derived from an EMBL/GenBank/DDBJ whole genome shotgun (WGS) entry which is preliminary data.</text>
</comment>
<evidence type="ECO:0000313" key="2">
    <source>
        <dbReference type="EMBL" id="TLQ08812.1"/>
    </source>
</evidence>
<dbReference type="RefSeq" id="WP_138470970.1">
    <property type="nucleotide sequence ID" value="NZ_VBTE01000005.1"/>
</dbReference>
<dbReference type="PANTHER" id="PTHR47619:SF1">
    <property type="entry name" value="EXODEOXYRIBONUCLEASE WALJ"/>
    <property type="match status" value="1"/>
</dbReference>
<sequence length="233" mass="26623">MEIKVYGSNSAGNSYVISDGESSLMLEAGINLNRMRDVDWQSVVGCLITHEHGDHSKFAHNLLKQTSIDVYMSKGTQEVLKLPKHRFKPLVALKQQKIGDWNILPFDVQHDVNEPLGFFIQTPSKKKVLFATDTYYIKYKFPGITHMMIECNYSIDILNKNVANKSVGSFLKKRVIKSHFELKNVKTFIKSNDTSELEEVWLLHLSDNNSDERQFKKEIQAITGTPVYIARGV</sequence>
<keyword evidence="2" id="KW-0378">Hydrolase</keyword>
<evidence type="ECO:0000313" key="3">
    <source>
        <dbReference type="Proteomes" id="UP000307201"/>
    </source>
</evidence>
<dbReference type="PANTHER" id="PTHR47619">
    <property type="entry name" value="METALLO-HYDROLASE YYCJ-RELATED"/>
    <property type="match status" value="1"/>
</dbReference>
<feature type="domain" description="Metallo-beta-lactamase" evidence="1">
    <location>
        <begin position="11"/>
        <end position="179"/>
    </location>
</feature>
<dbReference type="OrthoDB" id="1846420at2"/>
<dbReference type="Gene3D" id="3.60.15.10">
    <property type="entry name" value="Ribonuclease Z/Hydroxyacylglutathione hydrolase-like"/>
    <property type="match status" value="1"/>
</dbReference>
<gene>
    <name evidence="2" type="ORF">FEZ48_02705</name>
</gene>
<organism evidence="2 3">
    <name type="scientific">Marinilactibacillus psychrotolerans</name>
    <dbReference type="NCBI Taxonomy" id="191770"/>
    <lineage>
        <taxon>Bacteria</taxon>
        <taxon>Bacillati</taxon>
        <taxon>Bacillota</taxon>
        <taxon>Bacilli</taxon>
        <taxon>Lactobacillales</taxon>
        <taxon>Carnobacteriaceae</taxon>
        <taxon>Marinilactibacillus</taxon>
    </lineage>
</organism>
<evidence type="ECO:0000259" key="1">
    <source>
        <dbReference type="SMART" id="SM00849"/>
    </source>
</evidence>
<dbReference type="Pfam" id="PF12706">
    <property type="entry name" value="Lactamase_B_2"/>
    <property type="match status" value="1"/>
</dbReference>
<dbReference type="InterPro" id="IPR052533">
    <property type="entry name" value="WalJ/YycJ-like"/>
</dbReference>
<dbReference type="SUPFAM" id="SSF56281">
    <property type="entry name" value="Metallo-hydrolase/oxidoreductase"/>
    <property type="match status" value="1"/>
</dbReference>
<dbReference type="Proteomes" id="UP000307201">
    <property type="component" value="Unassembled WGS sequence"/>
</dbReference>
<dbReference type="EMBL" id="VBTE01000005">
    <property type="protein sequence ID" value="TLQ08812.1"/>
    <property type="molecule type" value="Genomic_DNA"/>
</dbReference>
<dbReference type="InterPro" id="IPR001279">
    <property type="entry name" value="Metallo-B-lactamas"/>
</dbReference>
<dbReference type="InterPro" id="IPR036866">
    <property type="entry name" value="RibonucZ/Hydroxyglut_hydro"/>
</dbReference>
<protein>
    <submittedName>
        <fullName evidence="2">MBL fold metallo-hydrolase</fullName>
    </submittedName>
</protein>
<dbReference type="SMART" id="SM00849">
    <property type="entry name" value="Lactamase_B"/>
    <property type="match status" value="1"/>
</dbReference>